<evidence type="ECO:0000313" key="3">
    <source>
        <dbReference type="EMBL" id="ATZ22058.1"/>
    </source>
</evidence>
<dbReference type="KEGG" id="slx:SLAV_00640"/>
<name>A0A2K8PUJ4_STRLA</name>
<organism evidence="4 5">
    <name type="scientific">Streptomyces lavendulae subsp. lavendulae</name>
    <dbReference type="NCBI Taxonomy" id="58340"/>
    <lineage>
        <taxon>Bacteria</taxon>
        <taxon>Bacillati</taxon>
        <taxon>Actinomycetota</taxon>
        <taxon>Actinomycetes</taxon>
        <taxon>Kitasatosporales</taxon>
        <taxon>Streptomycetaceae</taxon>
        <taxon>Streptomyces</taxon>
    </lineage>
</organism>
<dbReference type="PANTHER" id="PTHR33498:SF1">
    <property type="entry name" value="TRANSPOSASE FOR INSERTION SEQUENCE ELEMENT IS1557"/>
    <property type="match status" value="1"/>
</dbReference>
<feature type="compositionally biased region" description="Polar residues" evidence="1">
    <location>
        <begin position="267"/>
        <end position="282"/>
    </location>
</feature>
<dbReference type="InterPro" id="IPR047951">
    <property type="entry name" value="Transpos_ISL3"/>
</dbReference>
<dbReference type="InterPro" id="IPR029261">
    <property type="entry name" value="Transposase_Znf"/>
</dbReference>
<sequence length="534" mass="58881">MVLVMQTDAPFWDSLVFDGIDDVGVEAVTVAFGTVEVVARGRMAGAACPDCGRFADRVHDRYQRRLKDLPLAEQGFVIRLMVRRFICGSADCPRRTFAEPFSRLAAPYPRFTTRLNRALERVGLALAGRAGARLAAQLGFGAGRMTLLRRVMALPDPRFSTPRVLGVDDFAIRRGQTYSTVLTSVEDHRVVDVLPTREAGPLAAWLDCHPGVEIICRDRAGAYAEGARRGAPDALQVADRFHLWQGLGRAVETCVAAHRDCLRTPAPSGTLTEATRPTSGGSQDDAEPVGRRAARKKAAHALVDEMLAQGHSRRAIARHLGWGLNTVLRYANASRWQDTIRENRPRPSRLDPYKPYLERRFTEGCTSVTQLHGELVAEQAPVTYGMVRAHIATLRRDPSAAPPRPATVRQVTGWLTRHPATLSEEDRIGLKDLLTRCPELDTAAGHVRDFGEMLTDRLGATLPAWIDAVEASRLPGLTGFALHLRRDLDAVIAGLTLDWSSGSVEGAVNRIKKIKRQLYGRAGFHLLRKMILLR</sequence>
<evidence type="ECO:0000259" key="2">
    <source>
        <dbReference type="PROSITE" id="PS50531"/>
    </source>
</evidence>
<evidence type="ECO:0000313" key="5">
    <source>
        <dbReference type="Proteomes" id="UP000231791"/>
    </source>
</evidence>
<evidence type="ECO:0000256" key="1">
    <source>
        <dbReference type="SAM" id="MobiDB-lite"/>
    </source>
</evidence>
<dbReference type="EMBL" id="CP024985">
    <property type="protein sequence ID" value="ATZ29513.1"/>
    <property type="molecule type" value="Genomic_DNA"/>
</dbReference>
<keyword evidence="5" id="KW-1185">Reference proteome</keyword>
<dbReference type="PANTHER" id="PTHR33498">
    <property type="entry name" value="TRANSPOSASE FOR INSERTION SEQUENCE ELEMENT IS1557"/>
    <property type="match status" value="1"/>
</dbReference>
<dbReference type="NCBIfam" id="NF033550">
    <property type="entry name" value="transpos_ISL3"/>
    <property type="match status" value="1"/>
</dbReference>
<dbReference type="EMBL" id="CP024985">
    <property type="protein sequence ID" value="ATZ22058.1"/>
    <property type="molecule type" value="Genomic_DNA"/>
</dbReference>
<dbReference type="Pfam" id="PF14690">
    <property type="entry name" value="Zn_ribbon_ISL3"/>
    <property type="match status" value="1"/>
</dbReference>
<reference evidence="4 5" key="1">
    <citation type="submission" date="2017-11" db="EMBL/GenBank/DDBJ databases">
        <title>Complete genome sequence of Streptomyces lavendulae subsp. lavendulae CCM 3239 (formerly 'Streptomyces aureofaciens CCM 3239'), the producer of the angucycline-type antibiotic auricin.</title>
        <authorList>
            <person name="Busche T."/>
            <person name="Novakova R."/>
            <person name="Al'Dilaimi A."/>
            <person name="Homerova D."/>
            <person name="Feckova L."/>
            <person name="Rezuchova B."/>
            <person name="Mingyar E."/>
            <person name="Csolleiova D."/>
            <person name="Bekeova C."/>
            <person name="Winkler A."/>
            <person name="Sevcikova B."/>
            <person name="Kalinowski J."/>
            <person name="Kormanec J."/>
            <person name="Ruckert C."/>
        </authorList>
    </citation>
    <scope>NUCLEOTIDE SEQUENCE [LARGE SCALE GENOMIC DNA]</scope>
    <source>
        <strain evidence="4 5">CCM 3239</strain>
    </source>
</reference>
<dbReference type="AlphaFoldDB" id="A0A2K8PUJ4"/>
<proteinExistence type="predicted"/>
<feature type="region of interest" description="Disordered" evidence="1">
    <location>
        <begin position="265"/>
        <end position="291"/>
    </location>
</feature>
<evidence type="ECO:0000313" key="4">
    <source>
        <dbReference type="EMBL" id="ATZ29513.1"/>
    </source>
</evidence>
<dbReference type="Proteomes" id="UP000231791">
    <property type="component" value="Chromosome"/>
</dbReference>
<gene>
    <name evidence="3" type="ORF">SLAV_00640</name>
    <name evidence="4" type="ORF">SLAV_38750</name>
</gene>
<dbReference type="Gene3D" id="1.10.10.60">
    <property type="entry name" value="Homeodomain-like"/>
    <property type="match status" value="1"/>
</dbReference>
<accession>A0A2K8PUJ4</accession>
<protein>
    <submittedName>
        <fullName evidence="4">Transposase</fullName>
    </submittedName>
</protein>
<dbReference type="Pfam" id="PF01610">
    <property type="entry name" value="DDE_Tnp_ISL3"/>
    <property type="match status" value="2"/>
</dbReference>
<dbReference type="InterPro" id="IPR002560">
    <property type="entry name" value="Transposase_DDE"/>
</dbReference>
<dbReference type="InterPro" id="IPR017894">
    <property type="entry name" value="HTH_IS21_transposase_type"/>
</dbReference>
<dbReference type="PROSITE" id="PS50531">
    <property type="entry name" value="HTH_IS21"/>
    <property type="match status" value="1"/>
</dbReference>
<dbReference type="KEGG" id="slx:SLAV_38750"/>
<feature type="domain" description="HTH IS21-type" evidence="2">
    <location>
        <begin position="298"/>
        <end position="361"/>
    </location>
</feature>